<evidence type="ECO:0000256" key="2">
    <source>
        <dbReference type="ARBA" id="ARBA00023002"/>
    </source>
</evidence>
<dbReference type="SUPFAM" id="SSF51735">
    <property type="entry name" value="NAD(P)-binding Rossmann-fold domains"/>
    <property type="match status" value="1"/>
</dbReference>
<dbReference type="PANTHER" id="PTHR24322">
    <property type="entry name" value="PKSB"/>
    <property type="match status" value="1"/>
</dbReference>
<keyword evidence="2" id="KW-0560">Oxidoreductase</keyword>
<dbReference type="PRINTS" id="PR00081">
    <property type="entry name" value="GDHRDH"/>
</dbReference>
<name>K1QTE0_MAGGI</name>
<dbReference type="InterPro" id="IPR002347">
    <property type="entry name" value="SDR_fam"/>
</dbReference>
<protein>
    <submittedName>
        <fullName evidence="5">Epidermal retinal dehydrogenase 2</fullName>
    </submittedName>
</protein>
<dbReference type="Pfam" id="PF00106">
    <property type="entry name" value="adh_short"/>
    <property type="match status" value="1"/>
</dbReference>
<dbReference type="CDD" id="cd05339">
    <property type="entry name" value="17beta-HSDXI-like_SDR_c"/>
    <property type="match status" value="1"/>
</dbReference>
<dbReference type="HOGENOM" id="CLU_010194_2_5_1"/>
<dbReference type="PANTHER" id="PTHR24322:SF736">
    <property type="entry name" value="RETINOL DEHYDROGENASE 10"/>
    <property type="match status" value="1"/>
</dbReference>
<dbReference type="InParanoid" id="K1QTE0"/>
<dbReference type="EMBL" id="JH817882">
    <property type="protein sequence ID" value="EKC40047.1"/>
    <property type="molecule type" value="Genomic_DNA"/>
</dbReference>
<organism evidence="5">
    <name type="scientific">Magallana gigas</name>
    <name type="common">Pacific oyster</name>
    <name type="synonym">Crassostrea gigas</name>
    <dbReference type="NCBI Taxonomy" id="29159"/>
    <lineage>
        <taxon>Eukaryota</taxon>
        <taxon>Metazoa</taxon>
        <taxon>Spiralia</taxon>
        <taxon>Lophotrochozoa</taxon>
        <taxon>Mollusca</taxon>
        <taxon>Bivalvia</taxon>
        <taxon>Autobranchia</taxon>
        <taxon>Pteriomorphia</taxon>
        <taxon>Ostreida</taxon>
        <taxon>Ostreoidea</taxon>
        <taxon>Ostreidae</taxon>
        <taxon>Magallana</taxon>
    </lineage>
</organism>
<dbReference type="GO" id="GO:0016616">
    <property type="term" value="F:oxidoreductase activity, acting on the CH-OH group of donors, NAD or NADP as acceptor"/>
    <property type="evidence" value="ECO:0007669"/>
    <property type="project" value="TreeGrafter"/>
</dbReference>
<dbReference type="FunFam" id="3.40.50.720:FF:000202">
    <property type="entry name" value="Short-chain dehydrogenase/reductase family 16C member 6"/>
    <property type="match status" value="1"/>
</dbReference>
<sequence>MEARSQPPTPDQPKDRGLVVELLQTLKLFFGAIFVGIWRFFVPPPRKSVFGEIVLITGAGSGIGRQLAREFAKLGAELVLWDINETSNAETARQLREEFHAKCSPYTVDVGDKSQIERTAQRVKTEVGEVNILINNAGVVSGKKFINTPDVLVERTFDVNLLAHFWTVKCFLPSMLKNNHGHIVNIASSTGLVGLNRLTDYSASKFGVVGFTEVLNYEIIFSGYRGVHTTLVCSSYVKTGMFAGCKMRFPWLLPALEVENTTNRIMQGILTNQYIICIPRLVYFLSYLKVILPVDAFLEVVKFFGAATFMDTYVGKEANALIHQNGSSN</sequence>
<evidence type="ECO:0000313" key="5">
    <source>
        <dbReference type="EMBL" id="EKC40047.1"/>
    </source>
</evidence>
<evidence type="ECO:0000256" key="1">
    <source>
        <dbReference type="ARBA" id="ARBA00006484"/>
    </source>
</evidence>
<dbReference type="GO" id="GO:0005811">
    <property type="term" value="C:lipid droplet"/>
    <property type="evidence" value="ECO:0007669"/>
    <property type="project" value="TreeGrafter"/>
</dbReference>
<dbReference type="FunCoup" id="K1QTE0">
    <property type="interactions" value="73"/>
</dbReference>
<comment type="similarity">
    <text evidence="1 4">Belongs to the short-chain dehydrogenases/reductases (SDR) family.</text>
</comment>
<proteinExistence type="inferred from homology"/>
<accession>K1QTE0</accession>
<gene>
    <name evidence="5" type="ORF">CGI_10011377</name>
</gene>
<dbReference type="PRINTS" id="PR00080">
    <property type="entry name" value="SDRFAMILY"/>
</dbReference>
<reference evidence="5" key="1">
    <citation type="journal article" date="2012" name="Nature">
        <title>The oyster genome reveals stress adaptation and complexity of shell formation.</title>
        <authorList>
            <person name="Zhang G."/>
            <person name="Fang X."/>
            <person name="Guo X."/>
            <person name="Li L."/>
            <person name="Luo R."/>
            <person name="Xu F."/>
            <person name="Yang P."/>
            <person name="Zhang L."/>
            <person name="Wang X."/>
            <person name="Qi H."/>
            <person name="Xiong Z."/>
            <person name="Que H."/>
            <person name="Xie Y."/>
            <person name="Holland P.W."/>
            <person name="Paps J."/>
            <person name="Zhu Y."/>
            <person name="Wu F."/>
            <person name="Chen Y."/>
            <person name="Wang J."/>
            <person name="Peng C."/>
            <person name="Meng J."/>
            <person name="Yang L."/>
            <person name="Liu J."/>
            <person name="Wen B."/>
            <person name="Zhang N."/>
            <person name="Huang Z."/>
            <person name="Zhu Q."/>
            <person name="Feng Y."/>
            <person name="Mount A."/>
            <person name="Hedgecock D."/>
            <person name="Xu Z."/>
            <person name="Liu Y."/>
            <person name="Domazet-Loso T."/>
            <person name="Du Y."/>
            <person name="Sun X."/>
            <person name="Zhang S."/>
            <person name="Liu B."/>
            <person name="Cheng P."/>
            <person name="Jiang X."/>
            <person name="Li J."/>
            <person name="Fan D."/>
            <person name="Wang W."/>
            <person name="Fu W."/>
            <person name="Wang T."/>
            <person name="Wang B."/>
            <person name="Zhang J."/>
            <person name="Peng Z."/>
            <person name="Li Y."/>
            <person name="Li N."/>
            <person name="Wang J."/>
            <person name="Chen M."/>
            <person name="He Y."/>
            <person name="Tan F."/>
            <person name="Song X."/>
            <person name="Zheng Q."/>
            <person name="Huang R."/>
            <person name="Yang H."/>
            <person name="Du X."/>
            <person name="Chen L."/>
            <person name="Yang M."/>
            <person name="Gaffney P.M."/>
            <person name="Wang S."/>
            <person name="Luo L."/>
            <person name="She Z."/>
            <person name="Ming Y."/>
            <person name="Huang W."/>
            <person name="Zhang S."/>
            <person name="Huang B."/>
            <person name="Zhang Y."/>
            <person name="Qu T."/>
            <person name="Ni P."/>
            <person name="Miao G."/>
            <person name="Wang J."/>
            <person name="Wang Q."/>
            <person name="Steinberg C.E."/>
            <person name="Wang H."/>
            <person name="Li N."/>
            <person name="Qian L."/>
            <person name="Zhang G."/>
            <person name="Li Y."/>
            <person name="Yang H."/>
            <person name="Liu X."/>
            <person name="Wang J."/>
            <person name="Yin Y."/>
            <person name="Wang J."/>
        </authorList>
    </citation>
    <scope>NUCLEOTIDE SEQUENCE [LARGE SCALE GENOMIC DNA]</scope>
    <source>
        <strain evidence="5">05x7-T-G4-1.051#20</strain>
    </source>
</reference>
<dbReference type="AlphaFoldDB" id="K1QTE0"/>
<dbReference type="InterPro" id="IPR036291">
    <property type="entry name" value="NAD(P)-bd_dom_sf"/>
</dbReference>
<evidence type="ECO:0000256" key="4">
    <source>
        <dbReference type="RuleBase" id="RU000363"/>
    </source>
</evidence>
<evidence type="ECO:0000256" key="3">
    <source>
        <dbReference type="ARBA" id="ARBA00023027"/>
    </source>
</evidence>
<keyword evidence="3" id="KW-0520">NAD</keyword>
<dbReference type="Gene3D" id="3.40.50.720">
    <property type="entry name" value="NAD(P)-binding Rossmann-like Domain"/>
    <property type="match status" value="1"/>
</dbReference>